<reference evidence="9 10" key="1">
    <citation type="submission" date="2018-07" db="EMBL/GenBank/DDBJ databases">
        <authorList>
            <person name="Feyereisen M."/>
        </authorList>
    </citation>
    <scope>NUCLEOTIDE SEQUENCE [LARGE SCALE GENOMIC DNA]</scope>
    <source>
        <strain evidence="9 10">UCCLBBS449</strain>
    </source>
</reference>
<proteinExistence type="inferred from homology"/>
<dbReference type="EMBL" id="CP031198">
    <property type="protein sequence ID" value="QCZ52917.1"/>
    <property type="molecule type" value="Genomic_DNA"/>
</dbReference>
<evidence type="ECO:0000256" key="2">
    <source>
        <dbReference type="ARBA" id="ARBA00022857"/>
    </source>
</evidence>
<dbReference type="Gene3D" id="3.20.20.100">
    <property type="entry name" value="NADP-dependent oxidoreductase domain"/>
    <property type="match status" value="1"/>
</dbReference>
<comment type="similarity">
    <text evidence="1">Belongs to the aldo/keto reductase family.</text>
</comment>
<evidence type="ECO:0000259" key="7">
    <source>
        <dbReference type="Pfam" id="PF00248"/>
    </source>
</evidence>
<dbReference type="PIRSF" id="PIRSF000097">
    <property type="entry name" value="AKR"/>
    <property type="match status" value="1"/>
</dbReference>
<dbReference type="InterPro" id="IPR020471">
    <property type="entry name" value="AKR"/>
</dbReference>
<dbReference type="PROSITE" id="PS00062">
    <property type="entry name" value="ALDOKETO_REDUCTASE_2"/>
    <property type="match status" value="1"/>
</dbReference>
<dbReference type="PROSITE" id="PS00063">
    <property type="entry name" value="ALDOKETO_REDUCTASE_3"/>
    <property type="match status" value="1"/>
</dbReference>
<evidence type="ECO:0000256" key="6">
    <source>
        <dbReference type="PIRSR" id="PIRSR000097-3"/>
    </source>
</evidence>
<reference evidence="8" key="3">
    <citation type="submission" date="2022-09" db="EMBL/GenBank/DDBJ databases">
        <title>Genome-inferred correspondence between phylogeny and metabolic traits in the wild Drosophila gut microbiome.</title>
        <authorList>
            <person name="Bueno E."/>
            <person name="Blow F."/>
            <person name="Douglas A.E."/>
        </authorList>
    </citation>
    <scope>NUCLEOTIDE SEQUENCE</scope>
    <source>
        <strain evidence="8">Dm-2019-70</strain>
    </source>
</reference>
<name>A0A0C1QA02_LEVBR</name>
<feature type="domain" description="NADP-dependent oxidoreductase" evidence="7">
    <location>
        <begin position="26"/>
        <end position="265"/>
    </location>
</feature>
<accession>A0A0C1QA02</accession>
<keyword evidence="2" id="KW-0521">NADP</keyword>
<evidence type="ECO:0000256" key="1">
    <source>
        <dbReference type="ARBA" id="ARBA00007905"/>
    </source>
</evidence>
<dbReference type="InterPro" id="IPR018170">
    <property type="entry name" value="Aldo/ket_reductase_CS"/>
</dbReference>
<evidence type="ECO:0000313" key="11">
    <source>
        <dbReference type="Proteomes" id="UP000676478"/>
    </source>
</evidence>
<evidence type="ECO:0000256" key="5">
    <source>
        <dbReference type="PIRSR" id="PIRSR000097-2"/>
    </source>
</evidence>
<feature type="active site" description="Proton donor" evidence="4">
    <location>
        <position position="53"/>
    </location>
</feature>
<dbReference type="InterPro" id="IPR023210">
    <property type="entry name" value="NADP_OxRdtase_dom"/>
</dbReference>
<gene>
    <name evidence="8" type="ORF">JK167_08035</name>
    <name evidence="9" type="ORF">UCCLBBS449_0955</name>
</gene>
<protein>
    <submittedName>
        <fullName evidence="9">25-diketo-D-gluconic acid reductase</fullName>
    </submittedName>
    <submittedName>
        <fullName evidence="8">Aldo/keto reductase</fullName>
    </submittedName>
</protein>
<dbReference type="Proteomes" id="UP000307074">
    <property type="component" value="Chromosome"/>
</dbReference>
<dbReference type="GO" id="GO:0016616">
    <property type="term" value="F:oxidoreductase activity, acting on the CH-OH group of donors, NAD or NADP as acceptor"/>
    <property type="evidence" value="ECO:0007669"/>
    <property type="project" value="UniProtKB-ARBA"/>
</dbReference>
<feature type="binding site" evidence="5">
    <location>
        <position position="115"/>
    </location>
    <ligand>
        <name>substrate</name>
    </ligand>
</feature>
<evidence type="ECO:0000256" key="4">
    <source>
        <dbReference type="PIRSR" id="PIRSR000097-1"/>
    </source>
</evidence>
<dbReference type="AlphaFoldDB" id="A0A0C1QA02"/>
<keyword evidence="3" id="KW-0560">Oxidoreductase</keyword>
<evidence type="ECO:0000313" key="8">
    <source>
        <dbReference type="EMBL" id="MBS1010773.1"/>
    </source>
</evidence>
<dbReference type="PANTHER" id="PTHR43827">
    <property type="entry name" value="2,5-DIKETO-D-GLUCONIC ACID REDUCTASE"/>
    <property type="match status" value="1"/>
</dbReference>
<evidence type="ECO:0000313" key="9">
    <source>
        <dbReference type="EMBL" id="QCZ52917.1"/>
    </source>
</evidence>
<dbReference type="OrthoDB" id="9804790at2"/>
<dbReference type="EMBL" id="JAERKF010000009">
    <property type="protein sequence ID" value="MBS1010773.1"/>
    <property type="molecule type" value="Genomic_DNA"/>
</dbReference>
<feature type="site" description="Lowers pKa of active site Tyr" evidence="6">
    <location>
        <position position="82"/>
    </location>
</feature>
<dbReference type="InterPro" id="IPR036812">
    <property type="entry name" value="NAD(P)_OxRdtase_dom_sf"/>
</dbReference>
<evidence type="ECO:0000256" key="3">
    <source>
        <dbReference type="ARBA" id="ARBA00023002"/>
    </source>
</evidence>
<dbReference type="PANTHER" id="PTHR43827:SF3">
    <property type="entry name" value="NADP-DEPENDENT OXIDOREDUCTASE DOMAIN-CONTAINING PROTEIN"/>
    <property type="match status" value="1"/>
</dbReference>
<dbReference type="RefSeq" id="WP_039105195.1">
    <property type="nucleotide sequence ID" value="NZ_CAKMAP010000004.1"/>
</dbReference>
<dbReference type="Pfam" id="PF00248">
    <property type="entry name" value="Aldo_ket_red"/>
    <property type="match status" value="1"/>
</dbReference>
<dbReference type="FunFam" id="3.20.20.100:FF:000015">
    <property type="entry name" value="Oxidoreductase, aldo/keto reductase family"/>
    <property type="match status" value="1"/>
</dbReference>
<evidence type="ECO:0000313" key="10">
    <source>
        <dbReference type="Proteomes" id="UP000307074"/>
    </source>
</evidence>
<dbReference type="PRINTS" id="PR00069">
    <property type="entry name" value="ALDKETRDTASE"/>
</dbReference>
<reference evidence="8" key="2">
    <citation type="submission" date="2020-12" db="EMBL/GenBank/DDBJ databases">
        <authorList>
            <person name="Mcmullen J.G."/>
        </authorList>
    </citation>
    <scope>NUCLEOTIDE SEQUENCE</scope>
    <source>
        <strain evidence="8">Dm-2019-70</strain>
    </source>
</reference>
<sequence length="279" mass="31048">MITSLTDRITLNNGTQIPGLGLGVFKIDNTTTATTVASAIQQGYRLIDTAQIYGNETGTGAGIQQGLAATGLQRADLFITSKVWNAHLTYDETITAFNDSLSNLGLDYLDLYLIHWPGHDAYRDAWRALEDLYRAGKIKALGVSNFEPHHLKDLLTFAKVMPVIDQVERHPKLNQAALRTFTAHHDIKLQAWSPLMQGQILDNPVLQEIAASHHKTVAQVILRWDIQQDILLVVKSVKPKRLASNAAVFDFKLSPEDMQRIDALNADLRVGPNPDEFDF</sequence>
<organism evidence="8 11">
    <name type="scientific">Levilactobacillus brevis</name>
    <name type="common">Lactobacillus brevis</name>
    <dbReference type="NCBI Taxonomy" id="1580"/>
    <lineage>
        <taxon>Bacteria</taxon>
        <taxon>Bacillati</taxon>
        <taxon>Bacillota</taxon>
        <taxon>Bacilli</taxon>
        <taxon>Lactobacillales</taxon>
        <taxon>Lactobacillaceae</taxon>
        <taxon>Levilactobacillus</taxon>
    </lineage>
</organism>
<dbReference type="SUPFAM" id="SSF51430">
    <property type="entry name" value="NAD(P)-linked oxidoreductase"/>
    <property type="match status" value="1"/>
</dbReference>
<dbReference type="Proteomes" id="UP000676478">
    <property type="component" value="Unassembled WGS sequence"/>
</dbReference>